<dbReference type="EMBL" id="BMGK01000012">
    <property type="protein sequence ID" value="GGE00469.1"/>
    <property type="molecule type" value="Genomic_DNA"/>
</dbReference>
<evidence type="ECO:0000313" key="4">
    <source>
        <dbReference type="EMBL" id="GGE00469.1"/>
    </source>
</evidence>
<evidence type="ECO:0000259" key="3">
    <source>
        <dbReference type="Pfam" id="PF18962"/>
    </source>
</evidence>
<feature type="domain" description="Secretion system C-terminal sorting" evidence="3">
    <location>
        <begin position="350"/>
        <end position="418"/>
    </location>
</feature>
<dbReference type="Pfam" id="PF18962">
    <property type="entry name" value="Por_Secre_tail"/>
    <property type="match status" value="1"/>
</dbReference>
<comment type="caution">
    <text evidence="4">The sequence shown here is derived from an EMBL/GenBank/DDBJ whole genome shotgun (WGS) entry which is preliminary data.</text>
</comment>
<keyword evidence="5" id="KW-1185">Reference proteome</keyword>
<protein>
    <submittedName>
        <fullName evidence="4">Serine hydrolase</fullName>
    </submittedName>
</protein>
<dbReference type="Proteomes" id="UP000652231">
    <property type="component" value="Unassembled WGS sequence"/>
</dbReference>
<keyword evidence="4" id="KW-0378">Hydrolase</keyword>
<organism evidence="4 5">
    <name type="scientific">Planktosalinus lacus</name>
    <dbReference type="NCBI Taxonomy" id="1526573"/>
    <lineage>
        <taxon>Bacteria</taxon>
        <taxon>Pseudomonadati</taxon>
        <taxon>Bacteroidota</taxon>
        <taxon>Flavobacteriia</taxon>
        <taxon>Flavobacteriales</taxon>
        <taxon>Flavobacteriaceae</taxon>
        <taxon>Planktosalinus</taxon>
    </lineage>
</organism>
<accession>A0A8J2VCG5</accession>
<dbReference type="PANTHER" id="PTHR43283">
    <property type="entry name" value="BETA-LACTAMASE-RELATED"/>
    <property type="match status" value="1"/>
</dbReference>
<evidence type="ECO:0000256" key="1">
    <source>
        <dbReference type="ARBA" id="ARBA00022729"/>
    </source>
</evidence>
<dbReference type="InterPro" id="IPR001466">
    <property type="entry name" value="Beta-lactam-related"/>
</dbReference>
<gene>
    <name evidence="4" type="ORF">GCM10011312_24920</name>
</gene>
<reference evidence="4" key="2">
    <citation type="submission" date="2020-09" db="EMBL/GenBank/DDBJ databases">
        <authorList>
            <person name="Sun Q."/>
            <person name="Zhou Y."/>
        </authorList>
    </citation>
    <scope>NUCLEOTIDE SEQUENCE</scope>
    <source>
        <strain evidence="4">CGMCC 1.12924</strain>
    </source>
</reference>
<evidence type="ECO:0000313" key="5">
    <source>
        <dbReference type="Proteomes" id="UP000652231"/>
    </source>
</evidence>
<evidence type="ECO:0000259" key="2">
    <source>
        <dbReference type="Pfam" id="PF00144"/>
    </source>
</evidence>
<feature type="domain" description="Beta-lactamase-related" evidence="2">
    <location>
        <begin position="47"/>
        <end position="311"/>
    </location>
</feature>
<dbReference type="InterPro" id="IPR050789">
    <property type="entry name" value="Diverse_Enzym_Activities"/>
</dbReference>
<name>A0A8J2VCG5_9FLAO</name>
<dbReference type="Gene3D" id="3.40.710.10">
    <property type="entry name" value="DD-peptidase/beta-lactamase superfamily"/>
    <property type="match status" value="1"/>
</dbReference>
<dbReference type="SUPFAM" id="SSF56601">
    <property type="entry name" value="beta-lactamase/transpeptidase-like"/>
    <property type="match status" value="1"/>
</dbReference>
<dbReference type="InterPro" id="IPR012338">
    <property type="entry name" value="Beta-lactam/transpept-like"/>
</dbReference>
<dbReference type="InterPro" id="IPR026444">
    <property type="entry name" value="Secre_tail"/>
</dbReference>
<sequence>MIGSAQNLYFPPTTGSTWETLPPESLNWCPEKIDLLNNFLEDNNTKAFILLKDGKIVLESYFNGHTENAPWQWASAGKTITSFVTGIAQQEGFLSINDPTATYLGEGWTSCTASDELTITIEHQLTMTSGLNDGVSDPTCTSSSCLECIATPGSRWAYHNAPYTLLDPVIETATGSSLNDYTTQKLKTPTGMNGLFVSVQNNKVFFSTARSMARFGLLMLNQGNWNGNQILTDPDYFNQMITASQALNEAYGYLWWLNGTATYMLPGLQSVFNGPLFPLAPDDTYAAMGKDGQFLNVIPSENMVWIRMGEDPGNLPIPFLLNDQIWEYINDLECELSTTDVSQPQLQLTPNPAQERFTVTASKEMVSIEVFTAQHRLVKSQQTSGLDTTLKVTSLPPGLYFVKVYFADGTTRVQKLLVL</sequence>
<dbReference type="GO" id="GO:0016787">
    <property type="term" value="F:hydrolase activity"/>
    <property type="evidence" value="ECO:0007669"/>
    <property type="project" value="UniProtKB-KW"/>
</dbReference>
<dbReference type="PANTHER" id="PTHR43283:SF7">
    <property type="entry name" value="BETA-LACTAMASE-RELATED DOMAIN-CONTAINING PROTEIN"/>
    <property type="match status" value="1"/>
</dbReference>
<dbReference type="Pfam" id="PF00144">
    <property type="entry name" value="Beta-lactamase"/>
    <property type="match status" value="1"/>
</dbReference>
<reference evidence="4" key="1">
    <citation type="journal article" date="2014" name="Int. J. Syst. Evol. Microbiol.">
        <title>Complete genome sequence of Corynebacterium casei LMG S-19264T (=DSM 44701T), isolated from a smear-ripened cheese.</title>
        <authorList>
            <consortium name="US DOE Joint Genome Institute (JGI-PGF)"/>
            <person name="Walter F."/>
            <person name="Albersmeier A."/>
            <person name="Kalinowski J."/>
            <person name="Ruckert C."/>
        </authorList>
    </citation>
    <scope>NUCLEOTIDE SEQUENCE</scope>
    <source>
        <strain evidence="4">CGMCC 1.12924</strain>
    </source>
</reference>
<keyword evidence="1" id="KW-0732">Signal</keyword>
<dbReference type="AlphaFoldDB" id="A0A8J2VCG5"/>
<dbReference type="NCBIfam" id="TIGR04183">
    <property type="entry name" value="Por_Secre_tail"/>
    <property type="match status" value="1"/>
</dbReference>
<proteinExistence type="predicted"/>